<accession>A0A972JMR3</accession>
<keyword evidence="3" id="KW-1185">Reference proteome</keyword>
<feature type="chain" id="PRO_5036730420" description="DUF3352 domain-containing protein" evidence="1">
    <location>
        <begin position="24"/>
        <end position="573"/>
    </location>
</feature>
<evidence type="ECO:0008006" key="4">
    <source>
        <dbReference type="Google" id="ProtNLM"/>
    </source>
</evidence>
<dbReference type="EMBL" id="JAAXYH010000005">
    <property type="protein sequence ID" value="NMH65391.1"/>
    <property type="molecule type" value="Genomic_DNA"/>
</dbReference>
<protein>
    <recommendedName>
        <fullName evidence="4">DUF3352 domain-containing protein</fullName>
    </recommendedName>
</protein>
<organism evidence="2 3">
    <name type="scientific">Shewanella salipaludis</name>
    <dbReference type="NCBI Taxonomy" id="2723052"/>
    <lineage>
        <taxon>Bacteria</taxon>
        <taxon>Pseudomonadati</taxon>
        <taxon>Pseudomonadota</taxon>
        <taxon>Gammaproteobacteria</taxon>
        <taxon>Alteromonadales</taxon>
        <taxon>Shewanellaceae</taxon>
        <taxon>Shewanella</taxon>
    </lineage>
</organism>
<dbReference type="RefSeq" id="WP_169564094.1">
    <property type="nucleotide sequence ID" value="NZ_JAAXYH010000005.1"/>
</dbReference>
<evidence type="ECO:0000313" key="3">
    <source>
        <dbReference type="Proteomes" id="UP000737113"/>
    </source>
</evidence>
<gene>
    <name evidence="2" type="ORF">HC757_09430</name>
</gene>
<sequence length="573" mass="62177">MKKFLLVAALILAGAMAYWFHQASTPRLVKANAVLEWVPADTLVFSGLLNPFPLKLYLQTVADNYPGGVAHGRLQAQADEPMAAFLLSIFDTYLRGLKDPAALLARFGLADTLKAYVYTLGASPVIKLELARPEAFWALLDQAERDTGVTHTQGQLVGIGYRSYLLADGAGTGPLSLVFAEYQGMLTITVLPLSRDTELLETALGLKRPVESLASSGMLEEIIDTHGFSGDSVSFINHVALAKALTSEDADPLARQLSRRIYGLLSAGVGELQTPECRRELMTLASHWPRTLIGLNEMRIDEQHSHIEATMVIESRNRIILTALQRLRGFIPAYVGEASLFGMGLGIDVDEFPPAVKAIWSELQTPAYQCAPLARLQAGLSARDPVILGMFTGLAESVKGVSLALLDYRLDEQQAEPVITAIDGLLSLAADKPTALFDTVKIFVPGLAEMQLVDGAEAIDLSTRLRLPARFGIKPMLALRGQHLVIYVGDRAKVLADSLAEVPVAANGLFSILADYPRLFGPLLTLAEMAVEPLPEEFAVLQGYKMRQQIHLDVNDKGVVLTSVVDSEARARD</sequence>
<evidence type="ECO:0000256" key="1">
    <source>
        <dbReference type="SAM" id="SignalP"/>
    </source>
</evidence>
<feature type="signal peptide" evidence="1">
    <location>
        <begin position="1"/>
        <end position="23"/>
    </location>
</feature>
<name>A0A972JMR3_9GAMM</name>
<proteinExistence type="predicted"/>
<dbReference type="Proteomes" id="UP000737113">
    <property type="component" value="Unassembled WGS sequence"/>
</dbReference>
<reference evidence="2" key="1">
    <citation type="submission" date="2020-04" db="EMBL/GenBank/DDBJ databases">
        <title>Description of Shewanella salipaludis sp. nov., isolated from a salt marsh.</title>
        <authorList>
            <person name="Park S."/>
            <person name="Yoon J.-H."/>
        </authorList>
    </citation>
    <scope>NUCLEOTIDE SEQUENCE</scope>
    <source>
        <strain evidence="2">SHSM-M6</strain>
    </source>
</reference>
<evidence type="ECO:0000313" key="2">
    <source>
        <dbReference type="EMBL" id="NMH65391.1"/>
    </source>
</evidence>
<comment type="caution">
    <text evidence="2">The sequence shown here is derived from an EMBL/GenBank/DDBJ whole genome shotgun (WGS) entry which is preliminary data.</text>
</comment>
<dbReference type="AlphaFoldDB" id="A0A972JMR3"/>
<keyword evidence="1" id="KW-0732">Signal</keyword>